<keyword evidence="3" id="KW-0472">Membrane</keyword>
<dbReference type="InterPro" id="IPR008160">
    <property type="entry name" value="Collagen"/>
</dbReference>
<dbReference type="Proteomes" id="UP000887572">
    <property type="component" value="Unplaced"/>
</dbReference>
<sequence>MSLFASNSLDRAESVKVKLEEPPLKTFDEIFGEGWWDKDEAEDLKTPPTNFGQNVHHQIDRQNSLQLGQIEPNLIDQLGQIEPNSIDQLGQIEPNSTDQLRPIESNSTDQRGQIESNSTDQLGQIEPNSTDQLRPIESNSTDQNPPLTENAEKKRKRKIVDKFHGMKNEFKQKGKYSTKEWVQIEEKIDAIVAKELGLGFRTIYKWKRELGQTEPQHKHSYSKQKELMKCYYEIKNENPKIRDEDIAKMLKIGRRTFFRWKKQFKRQQFHPKSVDGHSVEANAAANVQEIENSNLGTEMNCDAQVKAYKFVAYSALTFSLAAVLSVFVMLPLMYNFVSHVRRQLNQDMVLCQGSSSDIWREVEVLKNAPFISPNGTSTAFAAARTARQAYGGSRPEAGGASTYGGSAPAAGFGRAAAPGFCKPCCAPGPPGPSGRPGRHGRPGKPGAPGVPGAAGAGPAICEATPPPCPRCPQGPPGPPGELGPVGEFGAEGPPGRPGPEGAPGEQGQKGPPGSPGEKGPIGQPGEAGQPAPAEQLLPGEAGQPGETGPQGPPGPPGPPGSPGLPGALGPKGPIGIEGPPGPEGAPGVHGLSGQPGSTGFKGICPKYCAIDGGIFFEDGTRR</sequence>
<accession>A0A914GVP4</accession>
<dbReference type="AlphaFoldDB" id="A0A914GVP4"/>
<evidence type="ECO:0000256" key="1">
    <source>
        <dbReference type="ARBA" id="ARBA00022737"/>
    </source>
</evidence>
<feature type="transmembrane region" description="Helical" evidence="3">
    <location>
        <begin position="310"/>
        <end position="334"/>
    </location>
</feature>
<evidence type="ECO:0000313" key="5">
    <source>
        <dbReference type="Proteomes" id="UP000887572"/>
    </source>
</evidence>
<organism evidence="5 6">
    <name type="scientific">Globodera rostochiensis</name>
    <name type="common">Golden nematode worm</name>
    <name type="synonym">Heterodera rostochiensis</name>
    <dbReference type="NCBI Taxonomy" id="31243"/>
    <lineage>
        <taxon>Eukaryota</taxon>
        <taxon>Metazoa</taxon>
        <taxon>Ecdysozoa</taxon>
        <taxon>Nematoda</taxon>
        <taxon>Chromadorea</taxon>
        <taxon>Rhabditida</taxon>
        <taxon>Tylenchina</taxon>
        <taxon>Tylenchomorpha</taxon>
        <taxon>Tylenchoidea</taxon>
        <taxon>Heteroderidae</taxon>
        <taxon>Heteroderinae</taxon>
        <taxon>Globodera</taxon>
    </lineage>
</organism>
<feature type="domain" description="Nematode cuticle collagen N-terminal" evidence="4">
    <location>
        <begin position="310"/>
        <end position="362"/>
    </location>
</feature>
<feature type="compositionally biased region" description="Low complexity" evidence="2">
    <location>
        <begin position="502"/>
        <end position="521"/>
    </location>
</feature>
<feature type="compositionally biased region" description="Low complexity" evidence="2">
    <location>
        <begin position="482"/>
        <end position="493"/>
    </location>
</feature>
<protein>
    <submittedName>
        <fullName evidence="6">Nematode cuticle collagen N-terminal domain-containing protein</fullName>
    </submittedName>
</protein>
<evidence type="ECO:0000256" key="2">
    <source>
        <dbReference type="SAM" id="MobiDB-lite"/>
    </source>
</evidence>
<dbReference type="SMART" id="SM01088">
    <property type="entry name" value="Col_cuticle_N"/>
    <property type="match status" value="1"/>
</dbReference>
<dbReference type="PANTHER" id="PTHR24637">
    <property type="entry name" value="COLLAGEN"/>
    <property type="match status" value="1"/>
</dbReference>
<keyword evidence="5" id="KW-1185">Reference proteome</keyword>
<evidence type="ECO:0000259" key="4">
    <source>
        <dbReference type="SMART" id="SM01088"/>
    </source>
</evidence>
<dbReference type="PANTHER" id="PTHR24637:SF262">
    <property type="entry name" value="CUTICLE COLLAGEN 34-RELATED"/>
    <property type="match status" value="1"/>
</dbReference>
<proteinExistence type="predicted"/>
<feature type="region of interest" description="Disordered" evidence="2">
    <location>
        <begin position="430"/>
        <end position="458"/>
    </location>
</feature>
<name>A0A914GVP4_GLORO</name>
<keyword evidence="3" id="KW-1133">Transmembrane helix</keyword>
<keyword evidence="1" id="KW-0677">Repeat</keyword>
<evidence type="ECO:0000256" key="3">
    <source>
        <dbReference type="SAM" id="Phobius"/>
    </source>
</evidence>
<feature type="compositionally biased region" description="Pro residues" evidence="2">
    <location>
        <begin position="471"/>
        <end position="481"/>
    </location>
</feature>
<dbReference type="InterPro" id="IPR002486">
    <property type="entry name" value="Col_cuticle_N"/>
</dbReference>
<dbReference type="WBParaSite" id="Gr19_v10_g10832.t1">
    <property type="protein sequence ID" value="Gr19_v10_g10832.t1"/>
    <property type="gene ID" value="Gr19_v10_g10832"/>
</dbReference>
<dbReference type="Pfam" id="PF01484">
    <property type="entry name" value="Col_cuticle_N"/>
    <property type="match status" value="1"/>
</dbReference>
<feature type="compositionally biased region" description="Low complexity" evidence="2">
    <location>
        <begin position="538"/>
        <end position="549"/>
    </location>
</feature>
<feature type="compositionally biased region" description="Polar residues" evidence="2">
    <location>
        <begin position="88"/>
        <end position="147"/>
    </location>
</feature>
<reference evidence="6" key="1">
    <citation type="submission" date="2022-11" db="UniProtKB">
        <authorList>
            <consortium name="WormBaseParasite"/>
        </authorList>
    </citation>
    <scope>IDENTIFICATION</scope>
</reference>
<keyword evidence="3" id="KW-0812">Transmembrane</keyword>
<feature type="region of interest" description="Disordered" evidence="2">
    <location>
        <begin position="88"/>
        <end position="158"/>
    </location>
</feature>
<feature type="compositionally biased region" description="Pro residues" evidence="2">
    <location>
        <begin position="550"/>
        <end position="562"/>
    </location>
</feature>
<dbReference type="GO" id="GO:0042302">
    <property type="term" value="F:structural constituent of cuticle"/>
    <property type="evidence" value="ECO:0007669"/>
    <property type="project" value="InterPro"/>
</dbReference>
<dbReference type="Pfam" id="PF01391">
    <property type="entry name" value="Collagen"/>
    <property type="match status" value="2"/>
</dbReference>
<feature type="region of interest" description="Disordered" evidence="2">
    <location>
        <begin position="471"/>
        <end position="594"/>
    </location>
</feature>
<evidence type="ECO:0000313" key="6">
    <source>
        <dbReference type="WBParaSite" id="Gr19_v10_g10832.t1"/>
    </source>
</evidence>
<feature type="compositionally biased region" description="Low complexity" evidence="2">
    <location>
        <begin position="564"/>
        <end position="577"/>
    </location>
</feature>